<reference evidence="2" key="3">
    <citation type="journal article" date="2016" name="Gigascience">
        <title>De novo construction of an expanded transcriptome assembly for the western tarnished plant bug, Lygus hesperus.</title>
        <authorList>
            <person name="Tassone E.E."/>
            <person name="Geib S.M."/>
            <person name="Hall B."/>
            <person name="Fabrick J.A."/>
            <person name="Brent C.S."/>
            <person name="Hull J.J."/>
        </authorList>
    </citation>
    <scope>NUCLEOTIDE SEQUENCE</scope>
</reference>
<protein>
    <submittedName>
        <fullName evidence="1">Uncharacterized protein</fullName>
    </submittedName>
</protein>
<reference evidence="1" key="1">
    <citation type="journal article" date="2014" name="PLoS ONE">
        <title>Transcriptome-Based Identification of ABC Transporters in the Western Tarnished Plant Bug Lygus hesperus.</title>
        <authorList>
            <person name="Hull J.J."/>
            <person name="Chaney K."/>
            <person name="Geib S.M."/>
            <person name="Fabrick J.A."/>
            <person name="Brent C.S."/>
            <person name="Walsh D."/>
            <person name="Lavine L.C."/>
        </authorList>
    </citation>
    <scope>NUCLEOTIDE SEQUENCE</scope>
</reference>
<sequence>MHATQPLFIPCNSQLSLKALITYNKQSKKYKQRLSNNKKYKINKRLSKKTISESNNNNTDNKDAYNNYDESSSNNHIISNSDRCNLIHNNVFNICGDGHSLSKTNDSSTLYSVNPLLRHNSISVANDREMANAVIVSSMLYK</sequence>
<evidence type="ECO:0000313" key="1">
    <source>
        <dbReference type="EMBL" id="JAG40169.1"/>
    </source>
</evidence>
<proteinExistence type="predicted"/>
<dbReference type="EMBL" id="GBHO01003435">
    <property type="protein sequence ID" value="JAG40169.1"/>
    <property type="molecule type" value="Transcribed_RNA"/>
</dbReference>
<name>A0A0A9Z6V3_LYGHE</name>
<organism evidence="1">
    <name type="scientific">Lygus hesperus</name>
    <name type="common">Western plant bug</name>
    <dbReference type="NCBI Taxonomy" id="30085"/>
    <lineage>
        <taxon>Eukaryota</taxon>
        <taxon>Metazoa</taxon>
        <taxon>Ecdysozoa</taxon>
        <taxon>Arthropoda</taxon>
        <taxon>Hexapoda</taxon>
        <taxon>Insecta</taxon>
        <taxon>Pterygota</taxon>
        <taxon>Neoptera</taxon>
        <taxon>Paraneoptera</taxon>
        <taxon>Hemiptera</taxon>
        <taxon>Heteroptera</taxon>
        <taxon>Panheteroptera</taxon>
        <taxon>Cimicomorpha</taxon>
        <taxon>Miridae</taxon>
        <taxon>Mirini</taxon>
        <taxon>Lygus</taxon>
    </lineage>
</organism>
<gene>
    <name evidence="1" type="ORF">CM83_25492</name>
    <name evidence="2" type="ORF">g.6530</name>
</gene>
<dbReference type="EMBL" id="GDHC01010802">
    <property type="protein sequence ID" value="JAQ07827.1"/>
    <property type="molecule type" value="Transcribed_RNA"/>
</dbReference>
<evidence type="ECO:0000313" key="2">
    <source>
        <dbReference type="EMBL" id="JAQ07827.1"/>
    </source>
</evidence>
<accession>A0A0A9Z6V3</accession>
<dbReference type="AlphaFoldDB" id="A0A0A9Z6V3"/>
<reference evidence="1" key="2">
    <citation type="submission" date="2014-07" db="EMBL/GenBank/DDBJ databases">
        <authorList>
            <person name="Hull J."/>
        </authorList>
    </citation>
    <scope>NUCLEOTIDE SEQUENCE</scope>
</reference>